<proteinExistence type="predicted"/>
<accession>A0A6B2JXG7</accession>
<protein>
    <submittedName>
        <fullName evidence="1">Pilus assembly protein PilP</fullName>
    </submittedName>
</protein>
<reference evidence="1 2" key="1">
    <citation type="submission" date="2020-02" db="EMBL/GenBank/DDBJ databases">
        <title>Pseudoroseicyclus tamarix, sp. nov., isolated from offshore sediment of a Tamarix chinensis forest.</title>
        <authorList>
            <person name="Gai Y."/>
        </authorList>
    </citation>
    <scope>NUCLEOTIDE SEQUENCE [LARGE SCALE GENOMIC DNA]</scope>
    <source>
        <strain evidence="1 2">CLL3-39</strain>
    </source>
</reference>
<sequence>MSEQTTTPEVAAAATISTELPESGLLLLGTFSAPEGGAALLRLSDGTIARVTPGDETGAGEVLSIGDGQITFARAGEEVTLGMIG</sequence>
<dbReference type="AlphaFoldDB" id="A0A6B2JXG7"/>
<dbReference type="EMBL" id="JAAGAB010000002">
    <property type="protein sequence ID" value="NDV00964.1"/>
    <property type="molecule type" value="Genomic_DNA"/>
</dbReference>
<evidence type="ECO:0000313" key="2">
    <source>
        <dbReference type="Proteomes" id="UP000474757"/>
    </source>
</evidence>
<evidence type="ECO:0000313" key="1">
    <source>
        <dbReference type="EMBL" id="NDV00964.1"/>
    </source>
</evidence>
<comment type="caution">
    <text evidence="1">The sequence shown here is derived from an EMBL/GenBank/DDBJ whole genome shotgun (WGS) entry which is preliminary data.</text>
</comment>
<dbReference type="Proteomes" id="UP000474757">
    <property type="component" value="Unassembled WGS sequence"/>
</dbReference>
<gene>
    <name evidence="1" type="ORF">GZA08_08270</name>
</gene>
<organism evidence="1 2">
    <name type="scientific">Pseudoroseicyclus tamaricis</name>
    <dbReference type="NCBI Taxonomy" id="2705421"/>
    <lineage>
        <taxon>Bacteria</taxon>
        <taxon>Pseudomonadati</taxon>
        <taxon>Pseudomonadota</taxon>
        <taxon>Alphaproteobacteria</taxon>
        <taxon>Rhodobacterales</taxon>
        <taxon>Paracoccaceae</taxon>
        <taxon>Pseudoroseicyclus</taxon>
    </lineage>
</organism>
<keyword evidence="2" id="KW-1185">Reference proteome</keyword>
<name>A0A6B2JXG7_9RHOB</name>
<dbReference type="RefSeq" id="WP_163892030.1">
    <property type="nucleotide sequence ID" value="NZ_JAAFYS010000002.1"/>
</dbReference>